<evidence type="ECO:0000313" key="3">
    <source>
        <dbReference type="EMBL" id="KNF02079.1"/>
    </source>
</evidence>
<dbReference type="EMBL" id="AJIL01000025">
    <property type="protein sequence ID" value="KNF02079.1"/>
    <property type="molecule type" value="Genomic_DNA"/>
</dbReference>
<reference evidence="4" key="1">
    <citation type="submission" date="2014-03" db="EMBL/GenBank/DDBJ databases">
        <title>The Genome Sequence of Puccinia striiformis f. sp. tritici PST-78.</title>
        <authorList>
            <consortium name="The Broad Institute Genome Sequencing Platform"/>
            <person name="Cuomo C."/>
            <person name="Hulbert S."/>
            <person name="Chen X."/>
            <person name="Walker B."/>
            <person name="Young S.K."/>
            <person name="Zeng Q."/>
            <person name="Gargeya S."/>
            <person name="Fitzgerald M."/>
            <person name="Haas B."/>
            <person name="Abouelleil A."/>
            <person name="Alvarado L."/>
            <person name="Arachchi H.M."/>
            <person name="Berlin A.M."/>
            <person name="Chapman S.B."/>
            <person name="Goldberg J."/>
            <person name="Griggs A."/>
            <person name="Gujja S."/>
            <person name="Hansen M."/>
            <person name="Howarth C."/>
            <person name="Imamovic A."/>
            <person name="Larimer J."/>
            <person name="McCowan C."/>
            <person name="Montmayeur A."/>
            <person name="Murphy C."/>
            <person name="Neiman D."/>
            <person name="Pearson M."/>
            <person name="Priest M."/>
            <person name="Roberts A."/>
            <person name="Saif S."/>
            <person name="Shea T."/>
            <person name="Sisk P."/>
            <person name="Sykes S."/>
            <person name="Wortman J."/>
            <person name="Nusbaum C."/>
            <person name="Birren B."/>
        </authorList>
    </citation>
    <scope>NUCLEOTIDE SEQUENCE [LARGE SCALE GENOMIC DNA]</scope>
    <source>
        <strain evidence="4">race PST-78</strain>
    </source>
</reference>
<sequence>MTDIICFFRLLLVSSSIGITDRSLSDEVQTNKSLLSRISTSENLSTSEHLNQKQQDSQNLNRIE</sequence>
<feature type="signal peptide" evidence="2">
    <location>
        <begin position="1"/>
        <end position="18"/>
    </location>
</feature>
<proteinExistence type="predicted"/>
<evidence type="ECO:0000313" key="4">
    <source>
        <dbReference type="Proteomes" id="UP000054564"/>
    </source>
</evidence>
<gene>
    <name evidence="3" type="ORF">PSTG_04577</name>
</gene>
<evidence type="ECO:0000256" key="2">
    <source>
        <dbReference type="SAM" id="SignalP"/>
    </source>
</evidence>
<comment type="caution">
    <text evidence="3">The sequence shown here is derived from an EMBL/GenBank/DDBJ whole genome shotgun (WGS) entry which is preliminary data.</text>
</comment>
<protein>
    <submittedName>
        <fullName evidence="3">Uncharacterized protein</fullName>
    </submittedName>
</protein>
<keyword evidence="4" id="KW-1185">Reference proteome</keyword>
<organism evidence="3 4">
    <name type="scientific">Puccinia striiformis f. sp. tritici PST-78</name>
    <dbReference type="NCBI Taxonomy" id="1165861"/>
    <lineage>
        <taxon>Eukaryota</taxon>
        <taxon>Fungi</taxon>
        <taxon>Dikarya</taxon>
        <taxon>Basidiomycota</taxon>
        <taxon>Pucciniomycotina</taxon>
        <taxon>Pucciniomycetes</taxon>
        <taxon>Pucciniales</taxon>
        <taxon>Pucciniaceae</taxon>
        <taxon>Puccinia</taxon>
    </lineage>
</organism>
<keyword evidence="2" id="KW-0732">Signal</keyword>
<feature type="chain" id="PRO_5005550695" evidence="2">
    <location>
        <begin position="19"/>
        <end position="64"/>
    </location>
</feature>
<accession>A0A0L0VS33</accession>
<dbReference type="Proteomes" id="UP000054564">
    <property type="component" value="Unassembled WGS sequence"/>
</dbReference>
<name>A0A0L0VS33_9BASI</name>
<feature type="region of interest" description="Disordered" evidence="1">
    <location>
        <begin position="41"/>
        <end position="64"/>
    </location>
</feature>
<dbReference type="AlphaFoldDB" id="A0A0L0VS33"/>
<evidence type="ECO:0000256" key="1">
    <source>
        <dbReference type="SAM" id="MobiDB-lite"/>
    </source>
</evidence>